<dbReference type="OrthoDB" id="7605232at2"/>
<organism evidence="4 5">
    <name type="scientific">Profundibacterium mesophilum KAUST100406-0324</name>
    <dbReference type="NCBI Taxonomy" id="1037889"/>
    <lineage>
        <taxon>Bacteria</taxon>
        <taxon>Pseudomonadati</taxon>
        <taxon>Pseudomonadota</taxon>
        <taxon>Alphaproteobacteria</taxon>
        <taxon>Rhodobacterales</taxon>
        <taxon>Roseobacteraceae</taxon>
        <taxon>Profundibacterium</taxon>
    </lineage>
</organism>
<evidence type="ECO:0000256" key="2">
    <source>
        <dbReference type="SAM" id="SignalP"/>
    </source>
</evidence>
<protein>
    <recommendedName>
        <fullName evidence="3">DUF7282 domain-containing protein</fullName>
    </recommendedName>
</protein>
<proteinExistence type="predicted"/>
<feature type="region of interest" description="Disordered" evidence="1">
    <location>
        <begin position="142"/>
        <end position="188"/>
    </location>
</feature>
<keyword evidence="5" id="KW-1185">Reference proteome</keyword>
<dbReference type="EMBL" id="APKE01000015">
    <property type="protein sequence ID" value="KAF0676263.1"/>
    <property type="molecule type" value="Genomic_DNA"/>
</dbReference>
<feature type="chain" id="PRO_5036926729" description="DUF7282 domain-containing protein" evidence="2">
    <location>
        <begin position="22"/>
        <end position="319"/>
    </location>
</feature>
<evidence type="ECO:0000313" key="5">
    <source>
        <dbReference type="Proteomes" id="UP000698242"/>
    </source>
</evidence>
<feature type="domain" description="DUF7282" evidence="3">
    <location>
        <begin position="208"/>
        <end position="314"/>
    </location>
</feature>
<dbReference type="Proteomes" id="UP000698242">
    <property type="component" value="Unassembled WGS sequence"/>
</dbReference>
<keyword evidence="2" id="KW-0732">Signal</keyword>
<dbReference type="Pfam" id="PF23951">
    <property type="entry name" value="DUF7282"/>
    <property type="match status" value="2"/>
</dbReference>
<evidence type="ECO:0000256" key="1">
    <source>
        <dbReference type="SAM" id="MobiDB-lite"/>
    </source>
</evidence>
<evidence type="ECO:0000313" key="4">
    <source>
        <dbReference type="EMBL" id="KAF0676263.1"/>
    </source>
</evidence>
<feature type="signal peptide" evidence="2">
    <location>
        <begin position="1"/>
        <end position="21"/>
    </location>
</feature>
<name>A0A921NVA2_9RHOB</name>
<dbReference type="RefSeq" id="WP_159964868.1">
    <property type="nucleotide sequence ID" value="NZ_APKE01000015.1"/>
</dbReference>
<dbReference type="AlphaFoldDB" id="A0A921NVA2"/>
<gene>
    <name evidence="4" type="ORF">PMES_01420</name>
</gene>
<evidence type="ECO:0000259" key="3">
    <source>
        <dbReference type="Pfam" id="PF23951"/>
    </source>
</evidence>
<dbReference type="InterPro" id="IPR055706">
    <property type="entry name" value="Slg1/2_DUF7282"/>
</dbReference>
<feature type="domain" description="DUF7282" evidence="3">
    <location>
        <begin position="25"/>
        <end position="130"/>
    </location>
</feature>
<reference evidence="4" key="1">
    <citation type="submission" date="2013-03" db="EMBL/GenBank/DDBJ databases">
        <title>Genome Sequence of the Profundibacterium mesophilum strain KAUST100406-0324T from Red Sea, a novel genus in the family Rhodobacteraceae.</title>
        <authorList>
            <person name="Essack M."/>
            <person name="Alam I."/>
            <person name="Lafi F."/>
            <person name="Alawi W."/>
            <person name="Kamanu F."/>
            <person name="Al-Suwailem A."/>
            <person name="Lee O.O."/>
            <person name="Xu Y."/>
            <person name="Bajic V."/>
            <person name="Qian P.-Y."/>
            <person name="Archer J."/>
        </authorList>
    </citation>
    <scope>NUCLEOTIDE SEQUENCE</scope>
    <source>
        <strain evidence="4">KAUST100406-0324</strain>
    </source>
</reference>
<sequence>MTRFTTATAILAALTASAASAQTMINTDGASFKGSTVRFQNIEAPNKGYLVIHATENGEAVVPGSLGHAMLEAGTNDEVRIDIGEEFEADTTYVAMMHDETNGNDSYDFGEGSTDVDTPTMSGDNAVTREFIVSKAMLSGSAADQNNNEADRDADDVAQGLDNGMSENESSDDGQMKDHDGMSKDGDMDMDTNMSVDADGVDHSMMMPSVTSEQIRISGNKATFSQVHASQNGYLVVHAVENGEPVVPGALGHTSVDAGISEDVTVTIDAPFEKGTSYVAMLHTETNGNDMYEFGEGMTDVDVPAMADGQPVVLSFTNK</sequence>
<comment type="caution">
    <text evidence="4">The sequence shown here is derived from an EMBL/GenBank/DDBJ whole genome shotgun (WGS) entry which is preliminary data.</text>
</comment>
<feature type="compositionally biased region" description="Basic and acidic residues" evidence="1">
    <location>
        <begin position="174"/>
        <end position="187"/>
    </location>
</feature>
<accession>A0A921NVA2</accession>